<dbReference type="RefSeq" id="WP_175558338.1">
    <property type="nucleotide sequence ID" value="NZ_FQZG01000056.1"/>
</dbReference>
<name>A0A1M6K2G6_9ACTN</name>
<reference evidence="1 2" key="1">
    <citation type="submission" date="2016-11" db="EMBL/GenBank/DDBJ databases">
        <authorList>
            <person name="Jaros S."/>
            <person name="Januszkiewicz K."/>
            <person name="Wedrychowicz H."/>
        </authorList>
    </citation>
    <scope>NUCLEOTIDE SEQUENCE [LARGE SCALE GENOMIC DNA]</scope>
    <source>
        <strain evidence="1 2">DSM 12906</strain>
    </source>
</reference>
<gene>
    <name evidence="1" type="ORF">SAMN02745244_02715</name>
</gene>
<dbReference type="EMBL" id="FQZG01000056">
    <property type="protein sequence ID" value="SHJ53179.1"/>
    <property type="molecule type" value="Genomic_DNA"/>
</dbReference>
<evidence type="ECO:0000313" key="1">
    <source>
        <dbReference type="EMBL" id="SHJ53179.1"/>
    </source>
</evidence>
<dbReference type="Proteomes" id="UP000184512">
    <property type="component" value="Unassembled WGS sequence"/>
</dbReference>
<dbReference type="AlphaFoldDB" id="A0A1M6K2G6"/>
<sequence length="76" mass="8759">TRSLTIREDLTRREPDRSDRAEDLALSHYFLCKVDQPNANLHRQAVQQVLDPFEKAGALSRQGERLMAWARNDSPP</sequence>
<organism evidence="1 2">
    <name type="scientific">Tessaracoccus bendigoensis DSM 12906</name>
    <dbReference type="NCBI Taxonomy" id="1123357"/>
    <lineage>
        <taxon>Bacteria</taxon>
        <taxon>Bacillati</taxon>
        <taxon>Actinomycetota</taxon>
        <taxon>Actinomycetes</taxon>
        <taxon>Propionibacteriales</taxon>
        <taxon>Propionibacteriaceae</taxon>
        <taxon>Tessaracoccus</taxon>
    </lineage>
</organism>
<feature type="non-terminal residue" evidence="1">
    <location>
        <position position="1"/>
    </location>
</feature>
<keyword evidence="2" id="KW-1185">Reference proteome</keyword>
<evidence type="ECO:0000313" key="2">
    <source>
        <dbReference type="Proteomes" id="UP000184512"/>
    </source>
</evidence>
<proteinExistence type="predicted"/>
<accession>A0A1M6K2G6</accession>
<protein>
    <submittedName>
        <fullName evidence="1">Uncharacterized protein</fullName>
    </submittedName>
</protein>